<dbReference type="PROSITE" id="PS00741">
    <property type="entry name" value="DH_1"/>
    <property type="match status" value="1"/>
</dbReference>
<dbReference type="InterPro" id="IPR036028">
    <property type="entry name" value="SH3-like_dom_sf"/>
</dbReference>
<organism evidence="13 14">
    <name type="scientific">Orthonyx spaldingii</name>
    <name type="common">Chowchilla</name>
    <dbReference type="NCBI Taxonomy" id="38397"/>
    <lineage>
        <taxon>Eukaryota</taxon>
        <taxon>Metazoa</taxon>
        <taxon>Chordata</taxon>
        <taxon>Craniata</taxon>
        <taxon>Vertebrata</taxon>
        <taxon>Euteleostomi</taxon>
        <taxon>Archelosauria</taxon>
        <taxon>Archosauria</taxon>
        <taxon>Dinosauria</taxon>
        <taxon>Saurischia</taxon>
        <taxon>Theropoda</taxon>
        <taxon>Coelurosauria</taxon>
        <taxon>Aves</taxon>
        <taxon>Neognathae</taxon>
        <taxon>Neoaves</taxon>
        <taxon>Telluraves</taxon>
        <taxon>Australaves</taxon>
        <taxon>Passeriformes</taxon>
        <taxon>Corvoidea</taxon>
        <taxon>Orthonychidae</taxon>
        <taxon>Orthonyx</taxon>
    </lineage>
</organism>
<dbReference type="SMART" id="SM00721">
    <property type="entry name" value="BAR"/>
    <property type="match status" value="1"/>
</dbReference>
<keyword evidence="10" id="KW-0472">Membrane</keyword>
<keyword evidence="4 8" id="KW-0728">SH3 domain</keyword>
<dbReference type="GO" id="GO:0005085">
    <property type="term" value="F:guanyl-nucleotide exchange factor activity"/>
    <property type="evidence" value="ECO:0007669"/>
    <property type="project" value="UniProtKB-KW"/>
</dbReference>
<dbReference type="EMBL" id="VZTJ01000893">
    <property type="protein sequence ID" value="NXB99627.1"/>
    <property type="molecule type" value="Genomic_DNA"/>
</dbReference>
<dbReference type="InterPro" id="IPR051492">
    <property type="entry name" value="Dynamin-Rho_GEF"/>
</dbReference>
<evidence type="ECO:0000256" key="2">
    <source>
        <dbReference type="ARBA" id="ARBA00004348"/>
    </source>
</evidence>
<dbReference type="SUPFAM" id="SSF48065">
    <property type="entry name" value="DBL homology domain (DH-domain)"/>
    <property type="match status" value="1"/>
</dbReference>
<dbReference type="Pfam" id="PF03114">
    <property type="entry name" value="BAR"/>
    <property type="match status" value="1"/>
</dbReference>
<dbReference type="CDD" id="cd07589">
    <property type="entry name" value="BAR_DNMBP"/>
    <property type="match status" value="1"/>
</dbReference>
<dbReference type="GO" id="GO:0005795">
    <property type="term" value="C:Golgi stack"/>
    <property type="evidence" value="ECO:0007669"/>
    <property type="project" value="UniProtKB-SubCell"/>
</dbReference>
<keyword evidence="10" id="KW-1133">Transmembrane helix</keyword>
<feature type="transmembrane region" description="Helical" evidence="10">
    <location>
        <begin position="463"/>
        <end position="488"/>
    </location>
</feature>
<dbReference type="PROSITE" id="PS50010">
    <property type="entry name" value="DH_2"/>
    <property type="match status" value="1"/>
</dbReference>
<dbReference type="PANTHER" id="PTHR22834">
    <property type="entry name" value="NUCLEAR FUSION PROTEIN FUS2"/>
    <property type="match status" value="1"/>
</dbReference>
<dbReference type="Gene3D" id="1.20.900.10">
    <property type="entry name" value="Dbl homology (DH) domain"/>
    <property type="match status" value="1"/>
</dbReference>
<gene>
    <name evidence="13" type="primary">Arhgef38_0</name>
    <name evidence="13" type="ORF">ORTSPA_R01281</name>
</gene>
<dbReference type="SUPFAM" id="SSF50044">
    <property type="entry name" value="SH3-domain"/>
    <property type="match status" value="2"/>
</dbReference>
<evidence type="ECO:0000313" key="14">
    <source>
        <dbReference type="Proteomes" id="UP000526602"/>
    </source>
</evidence>
<evidence type="ECO:0000256" key="4">
    <source>
        <dbReference type="ARBA" id="ARBA00022443"/>
    </source>
</evidence>
<feature type="domain" description="DH" evidence="12">
    <location>
        <begin position="1"/>
        <end position="112"/>
    </location>
</feature>
<feature type="domain" description="SH3" evidence="11">
    <location>
        <begin position="477"/>
        <end position="540"/>
    </location>
</feature>
<evidence type="ECO:0000256" key="6">
    <source>
        <dbReference type="ARBA" id="ARBA00022949"/>
    </source>
</evidence>
<keyword evidence="6" id="KW-0965">Cell junction</keyword>
<proteinExistence type="predicted"/>
<protein>
    <recommendedName>
        <fullName evidence="3">Dynamin-binding protein</fullName>
    </recommendedName>
    <alternativeName>
        <fullName evidence="7">Scaffold protein Tuba</fullName>
    </alternativeName>
</protein>
<evidence type="ECO:0000256" key="10">
    <source>
        <dbReference type="SAM" id="Phobius"/>
    </source>
</evidence>
<dbReference type="Pfam" id="PF14604">
    <property type="entry name" value="SH3_9"/>
    <property type="match status" value="1"/>
</dbReference>
<dbReference type="InterPro" id="IPR000219">
    <property type="entry name" value="DH_dom"/>
</dbReference>
<keyword evidence="9" id="KW-0175">Coiled coil</keyword>
<dbReference type="GO" id="GO:0035556">
    <property type="term" value="P:intracellular signal transduction"/>
    <property type="evidence" value="ECO:0007669"/>
    <property type="project" value="InterPro"/>
</dbReference>
<dbReference type="FunFam" id="1.20.1270.60:FF:000061">
    <property type="entry name" value="Rho guanine nucleotide exchange factor 38"/>
    <property type="match status" value="1"/>
</dbReference>
<dbReference type="InterPro" id="IPR004148">
    <property type="entry name" value="BAR_dom"/>
</dbReference>
<accession>A0A7K8G5Z3</accession>
<dbReference type="PROSITE" id="PS50002">
    <property type="entry name" value="SH3"/>
    <property type="match status" value="2"/>
</dbReference>
<dbReference type="InterPro" id="IPR027267">
    <property type="entry name" value="AH/BAR_dom_sf"/>
</dbReference>
<dbReference type="CDD" id="cd12141">
    <property type="entry name" value="SH3_DNMBP_C2"/>
    <property type="match status" value="1"/>
</dbReference>
<dbReference type="Gene3D" id="1.20.1270.60">
    <property type="entry name" value="Arfaptin homology (AH) domain/BAR domain"/>
    <property type="match status" value="1"/>
</dbReference>
<keyword evidence="10" id="KW-0812">Transmembrane</keyword>
<name>A0A7K8G5Z3_ORTSP</name>
<evidence type="ECO:0000259" key="12">
    <source>
        <dbReference type="PROSITE" id="PS50010"/>
    </source>
</evidence>
<dbReference type="SUPFAM" id="SSF103657">
    <property type="entry name" value="BAR/IMD domain-like"/>
    <property type="match status" value="1"/>
</dbReference>
<evidence type="ECO:0000256" key="3">
    <source>
        <dbReference type="ARBA" id="ARBA00018186"/>
    </source>
</evidence>
<dbReference type="InterPro" id="IPR035899">
    <property type="entry name" value="DBL_dom_sf"/>
</dbReference>
<feature type="coiled-coil region" evidence="9">
    <location>
        <begin position="267"/>
        <end position="298"/>
    </location>
</feature>
<evidence type="ECO:0000256" key="5">
    <source>
        <dbReference type="ARBA" id="ARBA00022658"/>
    </source>
</evidence>
<dbReference type="AlphaFoldDB" id="A0A7K8G5Z3"/>
<evidence type="ECO:0000256" key="1">
    <source>
        <dbReference type="ARBA" id="ARBA00004282"/>
    </source>
</evidence>
<reference evidence="13 14" key="1">
    <citation type="submission" date="2019-09" db="EMBL/GenBank/DDBJ databases">
        <title>Bird 10,000 Genomes (B10K) Project - Family phase.</title>
        <authorList>
            <person name="Zhang G."/>
        </authorList>
    </citation>
    <scope>NUCLEOTIDE SEQUENCE [LARGE SCALE GENOMIC DNA]</scope>
    <source>
        <strain evidence="13">B10K-DU-029-32</strain>
        <tissue evidence="13">Liver or heart</tissue>
    </source>
</reference>
<dbReference type="Pfam" id="PF00621">
    <property type="entry name" value="RhoGEF"/>
    <property type="match status" value="1"/>
</dbReference>
<feature type="domain" description="SH3" evidence="11">
    <location>
        <begin position="389"/>
        <end position="452"/>
    </location>
</feature>
<sequence length="541" mass="62196">LTGEVFLQIKGPLEDTYKIYCYHHDDAHTMLESYEKDEELKQHLRDCVQSLKGKPNLMDLGSLLIKPVQRLMKYPLLLHELLNSTPASHPDHTLLQDALFAMKNINVNINELKRRKDLVLKYRKNDDDETLKEKFSRLNIHSISKKSKRVTSHLKILTRGEPQVKDQTFNKEEKLFQSLEKTVKLCVKNISLCLQHLQVGTGLFAICGHKPCLIHISSTGLVYTFQMAQLDKLVLTPLSALQALFPGPQKLIQKRYDKLLDYDSYRQRSAGEELDLAKKDYEALNAQLVEELQVFNRAAKKIVLNCLHCFISLLRNIMFAALQSNSAVVVPVPNQLIEEVHKLNFLKENSGATFIERKLSLEKKKPVPSPLESPRQTEDHRSKLLSTYSTESLYQAKRKCNAAQEFDIDLHEGELVAVVEQKDPFGSTGRWLVDTGILTGYVYSSFLRPYNPAKAQKDLHGKMWLHFSILVLVYVAFLFQVFYAVYAFQARSDQELSLQEYQRVRILRFSDLSGNKEWWLAEAKGQKGYVPSNYLGKMTYA</sequence>
<evidence type="ECO:0000256" key="8">
    <source>
        <dbReference type="PROSITE-ProRule" id="PRU00192"/>
    </source>
</evidence>
<evidence type="ECO:0000259" key="11">
    <source>
        <dbReference type="PROSITE" id="PS50002"/>
    </source>
</evidence>
<dbReference type="FunFam" id="2.30.30.40:FF:000066">
    <property type="entry name" value="dynamin-binding protein isoform X1"/>
    <property type="match status" value="1"/>
</dbReference>
<dbReference type="SMART" id="SM00326">
    <property type="entry name" value="SH3"/>
    <property type="match status" value="2"/>
</dbReference>
<evidence type="ECO:0000313" key="13">
    <source>
        <dbReference type="EMBL" id="NXB99627.1"/>
    </source>
</evidence>
<keyword evidence="14" id="KW-1185">Reference proteome</keyword>
<dbReference type="FunFam" id="2.30.30.40:FF:000193">
    <property type="entry name" value="Rho guanine nucleotide exchange factor 38"/>
    <property type="match status" value="1"/>
</dbReference>
<evidence type="ECO:0000256" key="7">
    <source>
        <dbReference type="ARBA" id="ARBA00032587"/>
    </source>
</evidence>
<evidence type="ECO:0000256" key="9">
    <source>
        <dbReference type="SAM" id="Coils"/>
    </source>
</evidence>
<dbReference type="PANTHER" id="PTHR22834:SF17">
    <property type="entry name" value="RHO GUANINE NUCLEOTIDE EXCHANGE FACTOR 38"/>
    <property type="match status" value="1"/>
</dbReference>
<feature type="non-terminal residue" evidence="13">
    <location>
        <position position="1"/>
    </location>
</feature>
<keyword evidence="5" id="KW-0344">Guanine-nucleotide releasing factor</keyword>
<dbReference type="InterPro" id="IPR001331">
    <property type="entry name" value="GDS_CDC24_CS"/>
</dbReference>
<dbReference type="InterPro" id="IPR001452">
    <property type="entry name" value="SH3_domain"/>
</dbReference>
<dbReference type="Gene3D" id="2.30.30.40">
    <property type="entry name" value="SH3 Domains"/>
    <property type="match status" value="2"/>
</dbReference>
<comment type="caution">
    <text evidence="13">The sequence shown here is derived from an EMBL/GenBank/DDBJ whole genome shotgun (WGS) entry which is preliminary data.</text>
</comment>
<comment type="subcellular location">
    <subcellularLocation>
        <location evidence="1">Cell junction</location>
    </subcellularLocation>
    <subcellularLocation>
        <location evidence="2">Golgi apparatus</location>
        <location evidence="2">Golgi stack</location>
    </subcellularLocation>
</comment>
<dbReference type="Proteomes" id="UP000526602">
    <property type="component" value="Unassembled WGS sequence"/>
</dbReference>
<dbReference type="GO" id="GO:0070161">
    <property type="term" value="C:anchoring junction"/>
    <property type="evidence" value="ECO:0007669"/>
    <property type="project" value="UniProtKB-SubCell"/>
</dbReference>
<feature type="non-terminal residue" evidence="13">
    <location>
        <position position="541"/>
    </location>
</feature>